<dbReference type="WBParaSite" id="PS1159_v2.g15919.t1">
    <property type="protein sequence ID" value="PS1159_v2.g15919.t1"/>
    <property type="gene ID" value="PS1159_v2.g15919"/>
</dbReference>
<dbReference type="Proteomes" id="UP000887580">
    <property type="component" value="Unplaced"/>
</dbReference>
<reference evidence="2" key="1">
    <citation type="submission" date="2022-11" db="UniProtKB">
        <authorList>
            <consortium name="WormBaseParasite"/>
        </authorList>
    </citation>
    <scope>IDENTIFICATION</scope>
</reference>
<accession>A0AC35FBZ0</accession>
<organism evidence="1 2">
    <name type="scientific">Panagrolaimus sp. PS1159</name>
    <dbReference type="NCBI Taxonomy" id="55785"/>
    <lineage>
        <taxon>Eukaryota</taxon>
        <taxon>Metazoa</taxon>
        <taxon>Ecdysozoa</taxon>
        <taxon>Nematoda</taxon>
        <taxon>Chromadorea</taxon>
        <taxon>Rhabditida</taxon>
        <taxon>Tylenchina</taxon>
        <taxon>Panagrolaimomorpha</taxon>
        <taxon>Panagrolaimoidea</taxon>
        <taxon>Panagrolaimidae</taxon>
        <taxon>Panagrolaimus</taxon>
    </lineage>
</organism>
<sequence length="253" mass="29218">MAFRKEWIKNANSSVIYRFFVGFTSNESIRQSNFEESKTYNDIVVSSIFDSHITLVFKTYSIFTWQQNFCPSVKYILQSLDNTLISVPRLFYWIENKFDKEYEAADGKIIFCRTMEYLDINAKYRIKSNNRKGFEYCENGAYLISSKATKLMLTQTKNENLKNTVEDLMFTGLLAEEIGAKKINFPKHFTKSITNCGCDKNNIPLIIASKGIWNDNSTFMSDYSSVTEKFKNMSCSVNGNNLEFFKACVARTG</sequence>
<name>A0AC35FBZ0_9BILA</name>
<protein>
    <submittedName>
        <fullName evidence="2">Hexosyltransferase</fullName>
    </submittedName>
</protein>
<evidence type="ECO:0000313" key="1">
    <source>
        <dbReference type="Proteomes" id="UP000887580"/>
    </source>
</evidence>
<proteinExistence type="predicted"/>
<evidence type="ECO:0000313" key="2">
    <source>
        <dbReference type="WBParaSite" id="PS1159_v2.g15919.t1"/>
    </source>
</evidence>